<dbReference type="Pfam" id="PF00512">
    <property type="entry name" value="HisKA"/>
    <property type="match status" value="1"/>
</dbReference>
<dbReference type="Gene3D" id="1.10.287.130">
    <property type="match status" value="1"/>
</dbReference>
<dbReference type="InterPro" id="IPR050428">
    <property type="entry name" value="TCS_sensor_his_kinase"/>
</dbReference>
<dbReference type="SMART" id="SM00387">
    <property type="entry name" value="HATPase_c"/>
    <property type="match status" value="1"/>
</dbReference>
<dbReference type="CDD" id="cd00082">
    <property type="entry name" value="HisKA"/>
    <property type="match status" value="1"/>
</dbReference>
<dbReference type="PROSITE" id="PS50109">
    <property type="entry name" value="HIS_KIN"/>
    <property type="match status" value="1"/>
</dbReference>
<dbReference type="PROSITE" id="PS50885">
    <property type="entry name" value="HAMP"/>
    <property type="match status" value="1"/>
</dbReference>
<dbReference type="CDD" id="cd00075">
    <property type="entry name" value="HATPase"/>
    <property type="match status" value="1"/>
</dbReference>
<dbReference type="InterPro" id="IPR003594">
    <property type="entry name" value="HATPase_dom"/>
</dbReference>
<accession>A0ABS3FT31</accession>
<evidence type="ECO:0000256" key="3">
    <source>
        <dbReference type="ARBA" id="ARBA00012438"/>
    </source>
</evidence>
<dbReference type="CDD" id="cd06225">
    <property type="entry name" value="HAMP"/>
    <property type="match status" value="1"/>
</dbReference>
<dbReference type="Proteomes" id="UP000664844">
    <property type="component" value="Unassembled WGS sequence"/>
</dbReference>
<dbReference type="InterPro" id="IPR003661">
    <property type="entry name" value="HisK_dim/P_dom"/>
</dbReference>
<dbReference type="InterPro" id="IPR005467">
    <property type="entry name" value="His_kinase_dom"/>
</dbReference>
<proteinExistence type="predicted"/>
<keyword evidence="6 11" id="KW-0812">Transmembrane</keyword>
<dbReference type="Pfam" id="PF00672">
    <property type="entry name" value="HAMP"/>
    <property type="match status" value="1"/>
</dbReference>
<keyword evidence="5" id="KW-0808">Transferase</keyword>
<dbReference type="SMART" id="SM00388">
    <property type="entry name" value="HisKA"/>
    <property type="match status" value="1"/>
</dbReference>
<feature type="domain" description="Histidine kinase" evidence="12">
    <location>
        <begin position="250"/>
        <end position="464"/>
    </location>
</feature>
<comment type="caution">
    <text evidence="14">The sequence shown here is derived from an EMBL/GenBank/DDBJ whole genome shotgun (WGS) entry which is preliminary data.</text>
</comment>
<keyword evidence="7" id="KW-0418">Kinase</keyword>
<dbReference type="Gene3D" id="3.30.565.10">
    <property type="entry name" value="Histidine kinase-like ATPase, C-terminal domain"/>
    <property type="match status" value="1"/>
</dbReference>
<evidence type="ECO:0000256" key="8">
    <source>
        <dbReference type="ARBA" id="ARBA00022989"/>
    </source>
</evidence>
<dbReference type="RefSeq" id="WP_207088758.1">
    <property type="nucleotide sequence ID" value="NZ_JAFLQW010000378.1"/>
</dbReference>
<evidence type="ECO:0000256" key="4">
    <source>
        <dbReference type="ARBA" id="ARBA00022553"/>
    </source>
</evidence>
<evidence type="ECO:0000256" key="9">
    <source>
        <dbReference type="ARBA" id="ARBA00023012"/>
    </source>
</evidence>
<comment type="catalytic activity">
    <reaction evidence="1">
        <text>ATP + protein L-histidine = ADP + protein N-phospho-L-histidine.</text>
        <dbReference type="EC" id="2.7.13.3"/>
    </reaction>
</comment>
<protein>
    <recommendedName>
        <fullName evidence="3">histidine kinase</fullName>
        <ecNumber evidence="3">2.7.13.3</ecNumber>
    </recommendedName>
</protein>
<evidence type="ECO:0000256" key="5">
    <source>
        <dbReference type="ARBA" id="ARBA00022679"/>
    </source>
</evidence>
<keyword evidence="8 11" id="KW-1133">Transmembrane helix</keyword>
<keyword evidence="4" id="KW-0597">Phosphoprotein</keyword>
<dbReference type="InterPro" id="IPR003660">
    <property type="entry name" value="HAMP_dom"/>
</dbReference>
<comment type="subcellular location">
    <subcellularLocation>
        <location evidence="2">Membrane</location>
    </subcellularLocation>
</comment>
<dbReference type="EC" id="2.7.13.3" evidence="3"/>
<dbReference type="SMART" id="SM00304">
    <property type="entry name" value="HAMP"/>
    <property type="match status" value="1"/>
</dbReference>
<feature type="transmembrane region" description="Helical" evidence="11">
    <location>
        <begin position="12"/>
        <end position="36"/>
    </location>
</feature>
<keyword evidence="9" id="KW-0902">Two-component regulatory system</keyword>
<evidence type="ECO:0000256" key="1">
    <source>
        <dbReference type="ARBA" id="ARBA00000085"/>
    </source>
</evidence>
<keyword evidence="15" id="KW-1185">Reference proteome</keyword>
<sequence>MIKYRKPWQNLRLSLVAWYSLLAGLSMLVSDGFMYFEFRQTLFEQIDNSLKVTAIQALKNLDDELNVLAFDPRQKAPVLASLLNDAGVEIYLLGQDGSVKEHFGDSLTLPTQQGLQPGLKTLDTETGRWRIYTQEIRPRDDRPPGWLKVARSLEPVDITLQNLLNEHLLKVPLLLGIVGLGGLFLANRALKPIGKITRMAEEVRVRGDLTQRIHYQGTTNDELERLATIFDEMLDSLQKTFEHEKRFTADASHELRTPLTVLKGRLHVALSQPRTVEIYKETLQAIEQEVDRLIRLSSDLLLLSRLEPRHQDVHLELIDLSDLLAEIAEQIQPLADLQQIQFSTHIVPNLQIQGSPDHLIRLFLNLLDNAVKYTSAQGEINLTAVVQEHCIQIRVSDTGIGISPEHLPHLFERFYRVDRSRSRTMGGTGLGLAISQEIVHRHHGAIAVHSQLRHGTTFTVTFPN</sequence>
<name>A0ABS3FT31_9CYAN</name>
<dbReference type="EMBL" id="JAFLQW010000378">
    <property type="protein sequence ID" value="MBO0350272.1"/>
    <property type="molecule type" value="Genomic_DNA"/>
</dbReference>
<gene>
    <name evidence="14" type="ORF">J0895_14385</name>
</gene>
<evidence type="ECO:0000256" key="10">
    <source>
        <dbReference type="ARBA" id="ARBA00023136"/>
    </source>
</evidence>
<evidence type="ECO:0000256" key="11">
    <source>
        <dbReference type="SAM" id="Phobius"/>
    </source>
</evidence>
<organism evidence="14 15">
    <name type="scientific">Phormidium pseudopriestleyi FRX01</name>
    <dbReference type="NCBI Taxonomy" id="1759528"/>
    <lineage>
        <taxon>Bacteria</taxon>
        <taxon>Bacillati</taxon>
        <taxon>Cyanobacteriota</taxon>
        <taxon>Cyanophyceae</taxon>
        <taxon>Oscillatoriophycideae</taxon>
        <taxon>Oscillatoriales</taxon>
        <taxon>Oscillatoriaceae</taxon>
        <taxon>Phormidium</taxon>
    </lineage>
</organism>
<evidence type="ECO:0000256" key="6">
    <source>
        <dbReference type="ARBA" id="ARBA00022692"/>
    </source>
</evidence>
<dbReference type="SUPFAM" id="SSF47384">
    <property type="entry name" value="Homodimeric domain of signal transducing histidine kinase"/>
    <property type="match status" value="1"/>
</dbReference>
<evidence type="ECO:0000259" key="12">
    <source>
        <dbReference type="PROSITE" id="PS50109"/>
    </source>
</evidence>
<dbReference type="Gene3D" id="6.10.340.10">
    <property type="match status" value="1"/>
</dbReference>
<evidence type="ECO:0000313" key="15">
    <source>
        <dbReference type="Proteomes" id="UP000664844"/>
    </source>
</evidence>
<dbReference type="PANTHER" id="PTHR45436:SF5">
    <property type="entry name" value="SENSOR HISTIDINE KINASE TRCS"/>
    <property type="match status" value="1"/>
</dbReference>
<dbReference type="InterPro" id="IPR036890">
    <property type="entry name" value="HATPase_C_sf"/>
</dbReference>
<evidence type="ECO:0000313" key="14">
    <source>
        <dbReference type="EMBL" id="MBO0350272.1"/>
    </source>
</evidence>
<feature type="domain" description="HAMP" evidence="13">
    <location>
        <begin position="187"/>
        <end position="242"/>
    </location>
</feature>
<dbReference type="PRINTS" id="PR00344">
    <property type="entry name" value="BCTRLSENSOR"/>
</dbReference>
<dbReference type="SUPFAM" id="SSF55874">
    <property type="entry name" value="ATPase domain of HSP90 chaperone/DNA topoisomerase II/histidine kinase"/>
    <property type="match status" value="1"/>
</dbReference>
<evidence type="ECO:0000256" key="7">
    <source>
        <dbReference type="ARBA" id="ARBA00022777"/>
    </source>
</evidence>
<dbReference type="PANTHER" id="PTHR45436">
    <property type="entry name" value="SENSOR HISTIDINE KINASE YKOH"/>
    <property type="match status" value="1"/>
</dbReference>
<dbReference type="Pfam" id="PF02518">
    <property type="entry name" value="HATPase_c"/>
    <property type="match status" value="1"/>
</dbReference>
<dbReference type="InterPro" id="IPR036097">
    <property type="entry name" value="HisK_dim/P_sf"/>
</dbReference>
<evidence type="ECO:0000259" key="13">
    <source>
        <dbReference type="PROSITE" id="PS50885"/>
    </source>
</evidence>
<keyword evidence="10 11" id="KW-0472">Membrane</keyword>
<dbReference type="InterPro" id="IPR004358">
    <property type="entry name" value="Sig_transdc_His_kin-like_C"/>
</dbReference>
<dbReference type="SUPFAM" id="SSF158472">
    <property type="entry name" value="HAMP domain-like"/>
    <property type="match status" value="1"/>
</dbReference>
<evidence type="ECO:0000256" key="2">
    <source>
        <dbReference type="ARBA" id="ARBA00004370"/>
    </source>
</evidence>
<reference evidence="14 15" key="1">
    <citation type="submission" date="2021-03" db="EMBL/GenBank/DDBJ databases">
        <title>Metabolic Capacity of the Antarctic Cyanobacterium Phormidium pseudopriestleyi that Sustains Oxygenic Photosynthesis in the Presence of Hydrogen Sulfide.</title>
        <authorList>
            <person name="Lumian J.E."/>
            <person name="Jungblut A.D."/>
            <person name="Dillon M.L."/>
            <person name="Hawes I."/>
            <person name="Doran P.T."/>
            <person name="Mackey T.J."/>
            <person name="Dick G.J."/>
            <person name="Grettenberger C.L."/>
            <person name="Sumner D.Y."/>
        </authorList>
    </citation>
    <scope>NUCLEOTIDE SEQUENCE [LARGE SCALE GENOMIC DNA]</scope>
    <source>
        <strain evidence="14 15">FRX01</strain>
    </source>
</reference>